<sequence length="249" mass="27533">MADEIPLAGGFINEVVLKDGSVRRPVGPHSPFTHRLLEHFERCGWQGAPRLLGFDEQGREMLTFVDGHVPFDLDRSPYAESDAGLARLAAMVRRFHDLTAGTDLCGDAETVCHNDLAPRNTVYADASPGALPVAFIDWDAAAPGERIHDVAHLCWQYLRLGTLVTDLPETARRMRLVADAYGLDRDGRARLVDTVLWWQDRCLRGIEAEAAAGDAAKVKLVEMGVPGWIRTSSLWVRDHRSDLDAALVE</sequence>
<proteinExistence type="predicted"/>
<organism evidence="2 3">
    <name type="scientific">Glycomyces albidus</name>
    <dbReference type="NCBI Taxonomy" id="2656774"/>
    <lineage>
        <taxon>Bacteria</taxon>
        <taxon>Bacillati</taxon>
        <taxon>Actinomycetota</taxon>
        <taxon>Actinomycetes</taxon>
        <taxon>Glycomycetales</taxon>
        <taxon>Glycomycetaceae</taxon>
        <taxon>Glycomyces</taxon>
    </lineage>
</organism>
<keyword evidence="3" id="KW-1185">Reference proteome</keyword>
<dbReference type="RefSeq" id="WP_153023883.1">
    <property type="nucleotide sequence ID" value="NZ_WIAO01000003.1"/>
</dbReference>
<feature type="domain" description="Aminoglycoside phosphotransferase" evidence="1">
    <location>
        <begin position="108"/>
        <end position="156"/>
    </location>
</feature>
<evidence type="ECO:0000313" key="3">
    <source>
        <dbReference type="Proteomes" id="UP000477750"/>
    </source>
</evidence>
<dbReference type="AlphaFoldDB" id="A0A6L5G4Y3"/>
<dbReference type="SUPFAM" id="SSF56112">
    <property type="entry name" value="Protein kinase-like (PK-like)"/>
    <property type="match status" value="1"/>
</dbReference>
<dbReference type="InterPro" id="IPR011009">
    <property type="entry name" value="Kinase-like_dom_sf"/>
</dbReference>
<gene>
    <name evidence="2" type="ORF">GFD30_03720</name>
</gene>
<reference evidence="2 3" key="1">
    <citation type="submission" date="2019-10" db="EMBL/GenBank/DDBJ databases">
        <title>Glycomyces albidus sp. nov., a novel actinomycete isolated from rhizosphere soil of wheat (Triticum aestivum L.).</title>
        <authorList>
            <person name="Qian L."/>
        </authorList>
    </citation>
    <scope>NUCLEOTIDE SEQUENCE [LARGE SCALE GENOMIC DNA]</scope>
    <source>
        <strain evidence="2 3">NEAU-7082</strain>
    </source>
</reference>
<comment type="caution">
    <text evidence="2">The sequence shown here is derived from an EMBL/GenBank/DDBJ whole genome shotgun (WGS) entry which is preliminary data.</text>
</comment>
<dbReference type="EMBL" id="WIAO01000003">
    <property type="protein sequence ID" value="MQM24692.1"/>
    <property type="molecule type" value="Genomic_DNA"/>
</dbReference>
<protein>
    <submittedName>
        <fullName evidence="2">Phosphotransferase</fullName>
    </submittedName>
</protein>
<dbReference type="InterPro" id="IPR002575">
    <property type="entry name" value="Aminoglycoside_PTrfase"/>
</dbReference>
<evidence type="ECO:0000259" key="1">
    <source>
        <dbReference type="Pfam" id="PF01636"/>
    </source>
</evidence>
<dbReference type="Pfam" id="PF01636">
    <property type="entry name" value="APH"/>
    <property type="match status" value="1"/>
</dbReference>
<name>A0A6L5G4Y3_9ACTN</name>
<dbReference type="Gene3D" id="3.90.1200.10">
    <property type="match status" value="1"/>
</dbReference>
<dbReference type="GO" id="GO:0016740">
    <property type="term" value="F:transferase activity"/>
    <property type="evidence" value="ECO:0007669"/>
    <property type="project" value="UniProtKB-KW"/>
</dbReference>
<evidence type="ECO:0000313" key="2">
    <source>
        <dbReference type="EMBL" id="MQM24692.1"/>
    </source>
</evidence>
<accession>A0A6L5G4Y3</accession>
<keyword evidence="2" id="KW-0808">Transferase</keyword>
<dbReference type="Proteomes" id="UP000477750">
    <property type="component" value="Unassembled WGS sequence"/>
</dbReference>